<reference evidence="2" key="1">
    <citation type="submission" date="2023-03" db="EMBL/GenBank/DDBJ databases">
        <title>Massive genome expansion in bonnet fungi (Mycena s.s.) driven by repeated elements and novel gene families across ecological guilds.</title>
        <authorList>
            <consortium name="Lawrence Berkeley National Laboratory"/>
            <person name="Harder C.B."/>
            <person name="Miyauchi S."/>
            <person name="Viragh M."/>
            <person name="Kuo A."/>
            <person name="Thoen E."/>
            <person name="Andreopoulos B."/>
            <person name="Lu D."/>
            <person name="Skrede I."/>
            <person name="Drula E."/>
            <person name="Henrissat B."/>
            <person name="Morin E."/>
            <person name="Kohler A."/>
            <person name="Barry K."/>
            <person name="LaButti K."/>
            <person name="Morin E."/>
            <person name="Salamov A."/>
            <person name="Lipzen A."/>
            <person name="Mereny Z."/>
            <person name="Hegedus B."/>
            <person name="Baldrian P."/>
            <person name="Stursova M."/>
            <person name="Weitz H."/>
            <person name="Taylor A."/>
            <person name="Grigoriev I.V."/>
            <person name="Nagy L.G."/>
            <person name="Martin F."/>
            <person name="Kauserud H."/>
        </authorList>
    </citation>
    <scope>NUCLEOTIDE SEQUENCE</scope>
    <source>
        <strain evidence="2">CBHHK002</strain>
    </source>
</reference>
<dbReference type="Gene3D" id="1.20.1170.10">
    <property type="match status" value="1"/>
</dbReference>
<feature type="chain" id="PRO_5042291674" evidence="1">
    <location>
        <begin position="19"/>
        <end position="418"/>
    </location>
</feature>
<name>A0AAD7ED15_9AGAR</name>
<accession>A0AAD7ED15</accession>
<dbReference type="Proteomes" id="UP001218218">
    <property type="component" value="Unassembled WGS sequence"/>
</dbReference>
<keyword evidence="1" id="KW-0732">Signal</keyword>
<dbReference type="AlphaFoldDB" id="A0AAD7ED15"/>
<organism evidence="2 3">
    <name type="scientific">Mycena albidolilacea</name>
    <dbReference type="NCBI Taxonomy" id="1033008"/>
    <lineage>
        <taxon>Eukaryota</taxon>
        <taxon>Fungi</taxon>
        <taxon>Dikarya</taxon>
        <taxon>Basidiomycota</taxon>
        <taxon>Agaricomycotina</taxon>
        <taxon>Agaricomycetes</taxon>
        <taxon>Agaricomycetidae</taxon>
        <taxon>Agaricales</taxon>
        <taxon>Marasmiineae</taxon>
        <taxon>Mycenaceae</taxon>
        <taxon>Mycena</taxon>
    </lineage>
</organism>
<evidence type="ECO:0000313" key="3">
    <source>
        <dbReference type="Proteomes" id="UP001218218"/>
    </source>
</evidence>
<proteinExistence type="predicted"/>
<sequence>MRLTTLTLGFSVLTAASASVLPSDPFTGRRDLDALFAGQTQPQLPTNLTNAQLGSSYQSQCSVASSAVGQNTIQADIAGATTNWQLINTQMALTKAFDVPICSAPTPSIGPAWASITQTWINILWTSRTTALNTAAYATEFTTEIMPLVANLTGPIPISLSQEVLANYSAMANSLEAAAQATANAFTGLTNSLDAFYALDAECLAIIKANPSKYPPILRRQASQITTLQAQIAVYNTELSALGAAIKTTALGTSTGVGLFPQFAPGVLVPGLSALAEDATAYNTIAANLATAQSQLRQAMARLALSDQLTENMSQQVESFTSIWNAVRSDCDEVSQYIGYAEAFSFIPQVFWATMNNVTCVYETMAIGLQNYANGIASSGIPPSRRDLGGSTDFAATLHSDVQALVSVARSRAKTHQH</sequence>
<evidence type="ECO:0000313" key="2">
    <source>
        <dbReference type="EMBL" id="KAJ7311688.1"/>
    </source>
</evidence>
<gene>
    <name evidence="2" type="ORF">DFH08DRAFT_897427</name>
</gene>
<comment type="caution">
    <text evidence="2">The sequence shown here is derived from an EMBL/GenBank/DDBJ whole genome shotgun (WGS) entry which is preliminary data.</text>
</comment>
<evidence type="ECO:0000256" key="1">
    <source>
        <dbReference type="SAM" id="SignalP"/>
    </source>
</evidence>
<keyword evidence="3" id="KW-1185">Reference proteome</keyword>
<protein>
    <submittedName>
        <fullName evidence="2">Uncharacterized protein</fullName>
    </submittedName>
</protein>
<dbReference type="EMBL" id="JARIHO010000074">
    <property type="protein sequence ID" value="KAJ7311688.1"/>
    <property type="molecule type" value="Genomic_DNA"/>
</dbReference>
<feature type="signal peptide" evidence="1">
    <location>
        <begin position="1"/>
        <end position="18"/>
    </location>
</feature>